<evidence type="ECO:0000256" key="2">
    <source>
        <dbReference type="ARBA" id="ARBA00022475"/>
    </source>
</evidence>
<evidence type="ECO:0000256" key="3">
    <source>
        <dbReference type="ARBA" id="ARBA00022692"/>
    </source>
</evidence>
<keyword evidence="9" id="KW-1185">Reference proteome</keyword>
<dbReference type="Gene3D" id="3.30.70.120">
    <property type="match status" value="1"/>
</dbReference>
<feature type="transmembrane region" description="Helical" evidence="6">
    <location>
        <begin position="145"/>
        <end position="164"/>
    </location>
</feature>
<comment type="caution">
    <text evidence="8">The sequence shown here is derived from an EMBL/GenBank/DDBJ whole genome shotgun (WGS) entry which is preliminary data.</text>
</comment>
<accession>A0A0V8JPX9</accession>
<evidence type="ECO:0000256" key="5">
    <source>
        <dbReference type="ARBA" id="ARBA00023136"/>
    </source>
</evidence>
<dbReference type="InterPro" id="IPR003740">
    <property type="entry name" value="YitT"/>
</dbReference>
<keyword evidence="4 6" id="KW-1133">Transmembrane helix</keyword>
<feature type="domain" description="DUF2179" evidence="7">
    <location>
        <begin position="216"/>
        <end position="270"/>
    </location>
</feature>
<protein>
    <recommendedName>
        <fullName evidence="7">DUF2179 domain-containing protein</fullName>
    </recommendedName>
</protein>
<feature type="transmembrane region" description="Helical" evidence="6">
    <location>
        <begin position="103"/>
        <end position="124"/>
    </location>
</feature>
<dbReference type="InterPro" id="IPR015867">
    <property type="entry name" value="N-reg_PII/ATP_PRibTrfase_C"/>
</dbReference>
<evidence type="ECO:0000313" key="9">
    <source>
        <dbReference type="Proteomes" id="UP000053681"/>
    </source>
</evidence>
<name>A0A0V8JPX9_9BACI</name>
<feature type="transmembrane region" description="Helical" evidence="6">
    <location>
        <begin position="47"/>
        <end position="67"/>
    </location>
</feature>
<sequence>MVKRIKEIILILFGSLIFALGINYFAIPNELAEGGVTGVTMITYYLFQWSPSITNFIINGLLVLVGYKFLHRRVIVYTVLSIVATSVFLHLTEEAGAPLDDTLLGAIFAGLFVGIGLGLVFRGGGTSGGSAVIARMTNEYFDWNISRTMLAIDLVVVGSAYFVIGGEKTMYTVIALYIGTKVLDYIIEGLNPRKAVTIISTRSNEVAEQVNNKMERGVTVFTAHGSYTKEAKQVLYIVINKQELLELKRIIHKVDDQAFVVVHDVRDVFGLGFTLPKAG</sequence>
<evidence type="ECO:0000256" key="4">
    <source>
        <dbReference type="ARBA" id="ARBA00022989"/>
    </source>
</evidence>
<dbReference type="PANTHER" id="PTHR33545">
    <property type="entry name" value="UPF0750 MEMBRANE PROTEIN YITT-RELATED"/>
    <property type="match status" value="1"/>
</dbReference>
<proteinExistence type="predicted"/>
<dbReference type="Proteomes" id="UP000053681">
    <property type="component" value="Unassembled WGS sequence"/>
</dbReference>
<evidence type="ECO:0000256" key="6">
    <source>
        <dbReference type="SAM" id="Phobius"/>
    </source>
</evidence>
<dbReference type="EMBL" id="LNQP01000011">
    <property type="protein sequence ID" value="KSU89118.1"/>
    <property type="molecule type" value="Genomic_DNA"/>
</dbReference>
<dbReference type="AlphaFoldDB" id="A0A0V8JPX9"/>
<comment type="subcellular location">
    <subcellularLocation>
        <location evidence="1">Cell membrane</location>
        <topology evidence="1">Multi-pass membrane protein</topology>
    </subcellularLocation>
</comment>
<dbReference type="RefSeq" id="WP_025910764.1">
    <property type="nucleotide sequence ID" value="NZ_KQ758631.1"/>
</dbReference>
<evidence type="ECO:0000256" key="1">
    <source>
        <dbReference type="ARBA" id="ARBA00004651"/>
    </source>
</evidence>
<evidence type="ECO:0000313" key="8">
    <source>
        <dbReference type="EMBL" id="KSU89118.1"/>
    </source>
</evidence>
<dbReference type="InterPro" id="IPR051461">
    <property type="entry name" value="UPF0750_membrane"/>
</dbReference>
<dbReference type="PANTHER" id="PTHR33545:SF4">
    <property type="entry name" value="UPF0750 MEMBRANE PROTEIN YXKD"/>
    <property type="match status" value="1"/>
</dbReference>
<keyword evidence="3 6" id="KW-0812">Transmembrane</keyword>
<organism evidence="8 9">
    <name type="scientific">Priestia veravalensis</name>
    <dbReference type="NCBI Taxonomy" id="1414648"/>
    <lineage>
        <taxon>Bacteria</taxon>
        <taxon>Bacillati</taxon>
        <taxon>Bacillota</taxon>
        <taxon>Bacilli</taxon>
        <taxon>Bacillales</taxon>
        <taxon>Bacillaceae</taxon>
        <taxon>Priestia</taxon>
    </lineage>
</organism>
<dbReference type="CDD" id="cd16380">
    <property type="entry name" value="YitT_C"/>
    <property type="match status" value="1"/>
</dbReference>
<dbReference type="PIRSF" id="PIRSF006483">
    <property type="entry name" value="Membrane_protein_YitT"/>
    <property type="match status" value="1"/>
</dbReference>
<dbReference type="Pfam" id="PF10035">
    <property type="entry name" value="DUF2179"/>
    <property type="match status" value="1"/>
</dbReference>
<keyword evidence="2" id="KW-1003">Cell membrane</keyword>
<dbReference type="Pfam" id="PF02588">
    <property type="entry name" value="YitT_membrane"/>
    <property type="match status" value="1"/>
</dbReference>
<feature type="transmembrane region" description="Helical" evidence="6">
    <location>
        <begin position="7"/>
        <end position="27"/>
    </location>
</feature>
<reference evidence="8 9" key="1">
    <citation type="submission" date="2015-11" db="EMBL/GenBank/DDBJ databases">
        <title>Bacillus caseinolyticus sp nov.</title>
        <authorList>
            <person name="Dastager S.G."/>
            <person name="Mawlankar R."/>
        </authorList>
    </citation>
    <scope>NUCLEOTIDE SEQUENCE [LARGE SCALE GENOMIC DNA]</scope>
    <source>
        <strain evidence="8 9">SGD-V-76</strain>
    </source>
</reference>
<keyword evidence="5 6" id="KW-0472">Membrane</keyword>
<gene>
    <name evidence="8" type="ORF">AS180_04525</name>
</gene>
<dbReference type="InterPro" id="IPR019264">
    <property type="entry name" value="DUF2179"/>
</dbReference>
<evidence type="ECO:0000259" key="7">
    <source>
        <dbReference type="Pfam" id="PF10035"/>
    </source>
</evidence>
<dbReference type="GO" id="GO:0005886">
    <property type="term" value="C:plasma membrane"/>
    <property type="evidence" value="ECO:0007669"/>
    <property type="project" value="UniProtKB-SubCell"/>
</dbReference>
<feature type="transmembrane region" description="Helical" evidence="6">
    <location>
        <begin position="74"/>
        <end position="91"/>
    </location>
</feature>